<organism evidence="1 2">
    <name type="scientific">Xylaria curta</name>
    <dbReference type="NCBI Taxonomy" id="42375"/>
    <lineage>
        <taxon>Eukaryota</taxon>
        <taxon>Fungi</taxon>
        <taxon>Dikarya</taxon>
        <taxon>Ascomycota</taxon>
        <taxon>Pezizomycotina</taxon>
        <taxon>Sordariomycetes</taxon>
        <taxon>Xylariomycetidae</taxon>
        <taxon>Xylariales</taxon>
        <taxon>Xylariaceae</taxon>
        <taxon>Xylaria</taxon>
    </lineage>
</organism>
<accession>A0ACC1PJD4</accession>
<evidence type="ECO:0000313" key="2">
    <source>
        <dbReference type="Proteomes" id="UP001143856"/>
    </source>
</evidence>
<dbReference type="Proteomes" id="UP001143856">
    <property type="component" value="Unassembled WGS sequence"/>
</dbReference>
<comment type="caution">
    <text evidence="1">The sequence shown here is derived from an EMBL/GenBank/DDBJ whole genome shotgun (WGS) entry which is preliminary data.</text>
</comment>
<gene>
    <name evidence="1" type="ORF">NUW58_g2213</name>
</gene>
<protein>
    <submittedName>
        <fullName evidence="1">Uncharacterized protein</fullName>
    </submittedName>
</protein>
<dbReference type="EMBL" id="JAPDGR010000277">
    <property type="protein sequence ID" value="KAJ2992304.1"/>
    <property type="molecule type" value="Genomic_DNA"/>
</dbReference>
<keyword evidence="2" id="KW-1185">Reference proteome</keyword>
<reference evidence="1" key="1">
    <citation type="submission" date="2022-10" db="EMBL/GenBank/DDBJ databases">
        <title>Genome Sequence of Xylaria curta.</title>
        <authorList>
            <person name="Buettner E."/>
        </authorList>
    </citation>
    <scope>NUCLEOTIDE SEQUENCE</scope>
    <source>
        <strain evidence="1">Babe10</strain>
    </source>
</reference>
<name>A0ACC1PJD4_9PEZI</name>
<evidence type="ECO:0000313" key="1">
    <source>
        <dbReference type="EMBL" id="KAJ2992304.1"/>
    </source>
</evidence>
<sequence length="347" mass="37402">MASVTFFNPTPTLPAIITEPPISQFTPGPDCVDPNDHWVVITSCFAIASEALPSPDWLTCAVTQFGPPQNGDISCYLPTKTTVDDIATYYSGCPSGYSTAAEDGYSYNGGARSIKIVHCCPTQYHFKPYTGNGVDTTTVRDGVEWSVAYPLPRCVASYVDELEGKEIAVRTQLNTGGWEKRQLETISWDWRYDTMFAEDQVFSYTVFHSTHTCYDFLECINWSSYYFSGGPLPSFTIPDSVPITTTPAVESTPTTTVGEIETPSPEETPIEEPSPYSTGSADSDSTPVISSVQSIPTPTLSPGGSSGNVTFSQSPSSTVSIVPEGAARVLSPTRFALLGLFMSLAAL</sequence>
<proteinExistence type="predicted"/>